<reference evidence="2" key="2">
    <citation type="submission" date="2009-12" db="EMBL/GenBank/DDBJ databases">
        <authorList>
            <person name="Tetu S.G."/>
            <person name="Matson E."/>
            <person name="Ren Q."/>
            <person name="Seshadri R."/>
            <person name="Elbourne L."/>
            <person name="Hassan K.A."/>
            <person name="Durkin A."/>
            <person name="Radune D."/>
            <person name="Mohamoud Y."/>
            <person name="Shay R."/>
            <person name="Jin S."/>
            <person name="Zhang X."/>
            <person name="Lucey K."/>
            <person name="Ballor N.R."/>
            <person name="Ottesen E."/>
            <person name="Rosenthal R."/>
            <person name="Allen A."/>
            <person name="Leadbetter J.R."/>
            <person name="Paulsen I.T."/>
        </authorList>
    </citation>
    <scope>NUCLEOTIDE SEQUENCE</scope>
    <source>
        <strain evidence="2">ZAS-9</strain>
    </source>
</reference>
<dbReference type="STRING" id="545695.TREAZ_3247"/>
<dbReference type="Proteomes" id="UP000009222">
    <property type="component" value="Chromosome"/>
</dbReference>
<evidence type="ECO:0000259" key="1">
    <source>
        <dbReference type="Pfam" id="PF02518"/>
    </source>
</evidence>
<dbReference type="EMBL" id="HQ020767">
    <property type="protein sequence ID" value="AEL20853.1"/>
    <property type="molecule type" value="Genomic_DNA"/>
</dbReference>
<protein>
    <submittedName>
        <fullName evidence="3">Multimeric FeFe hydrogenase subunit</fullName>
    </submittedName>
</protein>
<dbReference type="OrthoDB" id="9797586at2"/>
<dbReference type="InterPro" id="IPR036890">
    <property type="entry name" value="HATPase_C_sf"/>
</dbReference>
<evidence type="ECO:0000313" key="2">
    <source>
        <dbReference type="EMBL" id="AEF80969.1"/>
    </source>
</evidence>
<evidence type="ECO:0000313" key="4">
    <source>
        <dbReference type="Proteomes" id="UP000009222"/>
    </source>
</evidence>
<dbReference type="EMBL" id="CP001841">
    <property type="protein sequence ID" value="AEF80969.1"/>
    <property type="molecule type" value="Genomic_DNA"/>
</dbReference>
<dbReference type="AlphaFoldDB" id="F5Y973"/>
<dbReference type="KEGG" id="taz:TREAZ_3247"/>
<organism evidence="2 4">
    <name type="scientific">Leadbettera azotonutricia (strain ATCC BAA-888 / DSM 13862 / ZAS-9)</name>
    <name type="common">Treponema azotonutricium</name>
    <dbReference type="NCBI Taxonomy" id="545695"/>
    <lineage>
        <taxon>Bacteria</taxon>
        <taxon>Pseudomonadati</taxon>
        <taxon>Spirochaetota</taxon>
        <taxon>Spirochaetia</taxon>
        <taxon>Spirochaetales</taxon>
        <taxon>Breznakiellaceae</taxon>
        <taxon>Leadbettera</taxon>
    </lineage>
</organism>
<dbReference type="InParanoid" id="F5Y973"/>
<reference evidence="4" key="1">
    <citation type="submission" date="2009-12" db="EMBL/GenBank/DDBJ databases">
        <title>Complete sequence of Treponema azotonutricium strain ZAS-9.</title>
        <authorList>
            <person name="Tetu S.G."/>
            <person name="Matson E."/>
            <person name="Ren Q."/>
            <person name="Seshadri R."/>
            <person name="Elbourne L."/>
            <person name="Hassan K.A."/>
            <person name="Durkin A."/>
            <person name="Radune D."/>
            <person name="Mohamoud Y."/>
            <person name="Shay R."/>
            <person name="Jin S."/>
            <person name="Zhang X."/>
            <person name="Lucey K."/>
            <person name="Ballor N.R."/>
            <person name="Ottesen E."/>
            <person name="Rosenthal R."/>
            <person name="Allen A."/>
            <person name="Leadbetter J.R."/>
            <person name="Paulsen I.T."/>
        </authorList>
    </citation>
    <scope>NUCLEOTIDE SEQUENCE [LARGE SCALE GENOMIC DNA]</scope>
    <source>
        <strain evidence="4">ATCC BAA-888 / DSM 13862 / ZAS-9</strain>
    </source>
</reference>
<sequence>MHFTLSDLVTDITQNAAESGADLVELEIRETEHGANGNPEFRFIVKDNGKGMSPEGLKRAQDPFVTDGIKHPHRKVGLGVPFLIQTAEQSGGGWKMDSVKAVDPEGFAHGTEVSAWFDVSNVDTPPVGDLSGMFRIVLLFQGPEELVIRRVCEMGGKQIHYEVRKTELAEALGGDLEDTQSMILLDRYLRSIEVNDDQNDE</sequence>
<reference evidence="2 4" key="3">
    <citation type="journal article" date="2011" name="ISME J.">
        <title>RNA-seq reveals cooperative metabolic interactions between two termite-gut spirochete species in co-culture.</title>
        <authorList>
            <person name="Rosenthal A.Z."/>
            <person name="Matson E.G."/>
            <person name="Eldar A."/>
            <person name="Leadbetter J.R."/>
        </authorList>
    </citation>
    <scope>NUCLEOTIDE SEQUENCE [LARGE SCALE GENOMIC DNA]</scope>
    <source>
        <strain evidence="4">ATCC BAA-888 / DSM 13862 / ZAS-9</strain>
        <strain evidence="2">ZAS-9</strain>
    </source>
</reference>
<dbReference type="Pfam" id="PF02518">
    <property type="entry name" value="HATPase_c"/>
    <property type="match status" value="1"/>
</dbReference>
<reference evidence="3" key="4">
    <citation type="journal article" date="2012" name="Microb. Ecol.">
        <title>Genomic analysis reveals multiple [FeFe] hydrogenases and hydrogen sensors encoded by treponemes from the H(2)-rich termite gut.</title>
        <authorList>
            <person name="Ballor N.R."/>
            <person name="Paulsen I."/>
            <person name="Leadbetter J.R."/>
        </authorList>
    </citation>
    <scope>NUCLEOTIDE SEQUENCE</scope>
    <source>
        <strain evidence="3">TREAZ_3247</strain>
    </source>
</reference>
<dbReference type="Gene3D" id="3.30.565.10">
    <property type="entry name" value="Histidine kinase-like ATPase, C-terminal domain"/>
    <property type="match status" value="1"/>
</dbReference>
<dbReference type="RefSeq" id="WP_015712315.1">
    <property type="nucleotide sequence ID" value="NC_015577.1"/>
</dbReference>
<name>F5Y973_LEAAZ</name>
<gene>
    <name evidence="2" type="ordered locus">TREAZ_3247</name>
</gene>
<keyword evidence="4" id="KW-1185">Reference proteome</keyword>
<dbReference type="SUPFAM" id="SSF55874">
    <property type="entry name" value="ATPase domain of HSP90 chaperone/DNA topoisomerase II/histidine kinase"/>
    <property type="match status" value="1"/>
</dbReference>
<accession>F5Y973</accession>
<dbReference type="HOGENOM" id="CLU_125323_0_0_12"/>
<evidence type="ECO:0000313" key="3">
    <source>
        <dbReference type="EMBL" id="AEL20853.1"/>
    </source>
</evidence>
<dbReference type="InterPro" id="IPR003594">
    <property type="entry name" value="HATPase_dom"/>
</dbReference>
<dbReference type="eggNOG" id="COG2205">
    <property type="taxonomic scope" value="Bacteria"/>
</dbReference>
<proteinExistence type="predicted"/>
<feature type="domain" description="Histidine kinase/HSP90-like ATPase" evidence="1">
    <location>
        <begin position="5"/>
        <end position="119"/>
    </location>
</feature>